<reference evidence="2" key="1">
    <citation type="submission" date="2021-01" db="EMBL/GenBank/DDBJ databases">
        <authorList>
            <person name="Corre E."/>
            <person name="Pelletier E."/>
            <person name="Niang G."/>
            <person name="Scheremetjew M."/>
            <person name="Finn R."/>
            <person name="Kale V."/>
            <person name="Holt S."/>
            <person name="Cochrane G."/>
            <person name="Meng A."/>
            <person name="Brown T."/>
            <person name="Cohen L."/>
        </authorList>
    </citation>
    <scope>NUCLEOTIDE SEQUENCE</scope>
    <source>
        <strain evidence="2">UTEX LB 985</strain>
    </source>
</reference>
<organism evidence="2">
    <name type="scientific">Haptolina brevifila</name>
    <dbReference type="NCBI Taxonomy" id="156173"/>
    <lineage>
        <taxon>Eukaryota</taxon>
        <taxon>Haptista</taxon>
        <taxon>Haptophyta</taxon>
        <taxon>Prymnesiophyceae</taxon>
        <taxon>Prymnesiales</taxon>
        <taxon>Prymnesiaceae</taxon>
        <taxon>Haptolina</taxon>
    </lineage>
</organism>
<accession>A0A7S2BRD5</accession>
<feature type="compositionally biased region" description="Polar residues" evidence="1">
    <location>
        <begin position="134"/>
        <end position="145"/>
    </location>
</feature>
<protein>
    <submittedName>
        <fullName evidence="2">Uncharacterized protein</fullName>
    </submittedName>
</protein>
<evidence type="ECO:0000313" key="2">
    <source>
        <dbReference type="EMBL" id="CAD9404600.1"/>
    </source>
</evidence>
<feature type="region of interest" description="Disordered" evidence="1">
    <location>
        <begin position="122"/>
        <end position="152"/>
    </location>
</feature>
<name>A0A7S2BRD5_9EUKA</name>
<feature type="region of interest" description="Disordered" evidence="1">
    <location>
        <begin position="70"/>
        <end position="107"/>
    </location>
</feature>
<evidence type="ECO:0000256" key="1">
    <source>
        <dbReference type="SAM" id="MobiDB-lite"/>
    </source>
</evidence>
<proteinExistence type="predicted"/>
<dbReference type="EMBL" id="HBGU01006475">
    <property type="protein sequence ID" value="CAD9404600.1"/>
    <property type="molecule type" value="Transcribed_RNA"/>
</dbReference>
<sequence>MQQLATPPTVGRVANGAISRGIGFRRSLSFDARRSRGTTAQLAHGCNNGATPDADWQAQLEGHLYVKPEAAPRQTPIRRSFSFTRGVSRGSRSRKPSMVDSGAPESGSIDLLAARTAELFVETEGSDGIPSQPPSCTSPFLTSPFLTDRSET</sequence>
<dbReference type="AlphaFoldDB" id="A0A7S2BRD5"/>
<gene>
    <name evidence="2" type="ORF">CBRE1094_LOCUS3537</name>
</gene>